<evidence type="ECO:0008006" key="3">
    <source>
        <dbReference type="Google" id="ProtNLM"/>
    </source>
</evidence>
<comment type="caution">
    <text evidence="1">The sequence shown here is derived from an EMBL/GenBank/DDBJ whole genome shotgun (WGS) entry which is preliminary data.</text>
</comment>
<proteinExistence type="predicted"/>
<evidence type="ECO:0000313" key="1">
    <source>
        <dbReference type="EMBL" id="KAG8060526.1"/>
    </source>
</evidence>
<sequence length="181" mass="18755">MASRSNRCSSAGVIYAGPGYEEALPYTVLFHPLTGRCVVRGTAAAAAATLELGPCNETEPWAYTQPASTLALLGAGGNPRCLIAEGSGRPARLVGGGCNDALSTWRLVSDSTMHVAVNFTPFPVDEDDGLLCLDVGSDGISLVTNPCRCLHTGGDCDPESQWFKLVSSTRAVAAARGVTLP</sequence>
<dbReference type="EMBL" id="JAAALK010000287">
    <property type="protein sequence ID" value="KAG8060526.1"/>
    <property type="molecule type" value="Genomic_DNA"/>
</dbReference>
<keyword evidence="2" id="KW-1185">Reference proteome</keyword>
<dbReference type="Proteomes" id="UP000729402">
    <property type="component" value="Unassembled WGS sequence"/>
</dbReference>
<organism evidence="1 2">
    <name type="scientific">Zizania palustris</name>
    <name type="common">Northern wild rice</name>
    <dbReference type="NCBI Taxonomy" id="103762"/>
    <lineage>
        <taxon>Eukaryota</taxon>
        <taxon>Viridiplantae</taxon>
        <taxon>Streptophyta</taxon>
        <taxon>Embryophyta</taxon>
        <taxon>Tracheophyta</taxon>
        <taxon>Spermatophyta</taxon>
        <taxon>Magnoliopsida</taxon>
        <taxon>Liliopsida</taxon>
        <taxon>Poales</taxon>
        <taxon>Poaceae</taxon>
        <taxon>BOP clade</taxon>
        <taxon>Oryzoideae</taxon>
        <taxon>Oryzeae</taxon>
        <taxon>Zizaniinae</taxon>
        <taxon>Zizania</taxon>
    </lineage>
</organism>
<dbReference type="PANTHER" id="PTHR31263:SF0">
    <property type="entry name" value="CELLULASE FAMILY PROTEIN (AFU_ORTHOLOGUE AFUA_5G14560)"/>
    <property type="match status" value="1"/>
</dbReference>
<dbReference type="PANTHER" id="PTHR31263">
    <property type="entry name" value="CELLULASE FAMILY PROTEIN (AFU_ORTHOLOGUE AFUA_5G14560)"/>
    <property type="match status" value="1"/>
</dbReference>
<protein>
    <recommendedName>
        <fullName evidence="3">Ricin B lectin domain-containing protein</fullName>
    </recommendedName>
</protein>
<evidence type="ECO:0000313" key="2">
    <source>
        <dbReference type="Proteomes" id="UP000729402"/>
    </source>
</evidence>
<dbReference type="AlphaFoldDB" id="A0A8J5VHM0"/>
<reference evidence="1" key="2">
    <citation type="submission" date="2021-02" db="EMBL/GenBank/DDBJ databases">
        <authorList>
            <person name="Kimball J.A."/>
            <person name="Haas M.W."/>
            <person name="Macchietto M."/>
            <person name="Kono T."/>
            <person name="Duquette J."/>
            <person name="Shao M."/>
        </authorList>
    </citation>
    <scope>NUCLEOTIDE SEQUENCE</scope>
    <source>
        <tissue evidence="1">Fresh leaf tissue</tissue>
    </source>
</reference>
<reference evidence="1" key="1">
    <citation type="journal article" date="2021" name="bioRxiv">
        <title>Whole Genome Assembly and Annotation of Northern Wild Rice, Zizania palustris L., Supports a Whole Genome Duplication in the Zizania Genus.</title>
        <authorList>
            <person name="Haas M."/>
            <person name="Kono T."/>
            <person name="Macchietto M."/>
            <person name="Millas R."/>
            <person name="McGilp L."/>
            <person name="Shao M."/>
            <person name="Duquette J."/>
            <person name="Hirsch C.N."/>
            <person name="Kimball J."/>
        </authorList>
    </citation>
    <scope>NUCLEOTIDE SEQUENCE</scope>
    <source>
        <tissue evidence="1">Fresh leaf tissue</tissue>
    </source>
</reference>
<gene>
    <name evidence="1" type="ORF">GUJ93_ZPchr0002g23132</name>
</gene>
<name>A0A8J5VHM0_ZIZPA</name>
<accession>A0A8J5VHM0</accession>
<dbReference type="OrthoDB" id="1729224at2759"/>